<sequence>MAANKATKTYPFSCYDYSRYIEHSMKKDFFDVGYCFKSYLKGAILECPNCQFRVGQLYETGEMGVEISLANSVKWYQKASSNGHSDAQLKIANYILRKNDPQKDDFVLAFNYALKSAISDNPRGAKYVSIMYQKGIGTKKNDSLSKWWDKVYEVFCSSQKISKESLSFSIFENIGKKKPVSEEIPMRRIYTTSTLKAV</sequence>
<evidence type="ECO:0000313" key="3">
    <source>
        <dbReference type="Proteomes" id="UP000016927"/>
    </source>
</evidence>
<evidence type="ECO:0000313" key="2">
    <source>
        <dbReference type="EMBL" id="EOB14467.1"/>
    </source>
</evidence>
<organism evidence="2 3">
    <name type="scientific">Nosema bombycis (strain CQ1 / CVCC 102059)</name>
    <name type="common">Microsporidian parasite</name>
    <name type="synonym">Pebrine of silkworm</name>
    <dbReference type="NCBI Taxonomy" id="578461"/>
    <lineage>
        <taxon>Eukaryota</taxon>
        <taxon>Fungi</taxon>
        <taxon>Fungi incertae sedis</taxon>
        <taxon>Microsporidia</taxon>
        <taxon>Nosematidae</taxon>
        <taxon>Nosema</taxon>
    </lineage>
</organism>
<dbReference type="PANTHER" id="PTHR46430">
    <property type="entry name" value="PROTEIN SKT5-RELATED"/>
    <property type="match status" value="1"/>
</dbReference>
<dbReference type="HOGENOM" id="CLU_1378500_0_0_1"/>
<dbReference type="InterPro" id="IPR011990">
    <property type="entry name" value="TPR-like_helical_dom_sf"/>
</dbReference>
<dbReference type="AlphaFoldDB" id="R0KW88"/>
<dbReference type="InterPro" id="IPR006597">
    <property type="entry name" value="Sel1-like"/>
</dbReference>
<dbReference type="STRING" id="578461.R0KW88"/>
<dbReference type="SUPFAM" id="SSF81901">
    <property type="entry name" value="HCP-like"/>
    <property type="match status" value="1"/>
</dbReference>
<dbReference type="Proteomes" id="UP000016927">
    <property type="component" value="Unassembled WGS sequence"/>
</dbReference>
<dbReference type="Gene3D" id="1.25.40.10">
    <property type="entry name" value="Tetratricopeptide repeat domain"/>
    <property type="match status" value="1"/>
</dbReference>
<keyword evidence="1" id="KW-0677">Repeat</keyword>
<gene>
    <name evidence="2" type="primary">CHR4</name>
    <name evidence="2" type="ORF">NBO_27g0024</name>
</gene>
<dbReference type="SMART" id="SM00671">
    <property type="entry name" value="SEL1"/>
    <property type="match status" value="3"/>
</dbReference>
<dbReference type="OrthoDB" id="272077at2759"/>
<evidence type="ECO:0000256" key="1">
    <source>
        <dbReference type="ARBA" id="ARBA00022737"/>
    </source>
</evidence>
<protein>
    <submittedName>
        <fullName evidence="2">Chitin synthase regulatory factor 4</fullName>
    </submittedName>
</protein>
<dbReference type="Pfam" id="PF08238">
    <property type="entry name" value="Sel1"/>
    <property type="match status" value="3"/>
</dbReference>
<dbReference type="InterPro" id="IPR051726">
    <property type="entry name" value="Chitin_Synth_Reg"/>
</dbReference>
<accession>R0KW88</accession>
<keyword evidence="3" id="KW-1185">Reference proteome</keyword>
<proteinExistence type="predicted"/>
<dbReference type="VEuPathDB" id="MicrosporidiaDB:NBO_27g0024"/>
<name>R0KW88_NOSB1</name>
<dbReference type="EMBL" id="KB908935">
    <property type="protein sequence ID" value="EOB14467.1"/>
    <property type="molecule type" value="Genomic_DNA"/>
</dbReference>
<reference evidence="2 3" key="1">
    <citation type="journal article" date="2013" name="BMC Genomics">
        <title>Comparative genomics of parasitic silkworm microsporidia reveal an association between genome expansion and host adaptation.</title>
        <authorList>
            <person name="Pan G."/>
            <person name="Xu J."/>
            <person name="Li T."/>
            <person name="Xia Q."/>
            <person name="Liu S.L."/>
            <person name="Zhang G."/>
            <person name="Li S."/>
            <person name="Li C."/>
            <person name="Liu H."/>
            <person name="Yang L."/>
            <person name="Liu T."/>
            <person name="Zhang X."/>
            <person name="Wu Z."/>
            <person name="Fan W."/>
            <person name="Dang X."/>
            <person name="Xiang H."/>
            <person name="Tao M."/>
            <person name="Li Y."/>
            <person name="Hu J."/>
            <person name="Li Z."/>
            <person name="Lin L."/>
            <person name="Luo J."/>
            <person name="Geng L."/>
            <person name="Wang L."/>
            <person name="Long M."/>
            <person name="Wan Y."/>
            <person name="He N."/>
            <person name="Zhang Z."/>
            <person name="Lu C."/>
            <person name="Keeling P.J."/>
            <person name="Wang J."/>
            <person name="Xiang Z."/>
            <person name="Zhou Z."/>
        </authorList>
    </citation>
    <scope>NUCLEOTIDE SEQUENCE [LARGE SCALE GENOMIC DNA]</scope>
    <source>
        <strain evidence="3">CQ1 / CVCC 102059</strain>
    </source>
</reference>
<dbReference type="SMR" id="R0KW88"/>